<dbReference type="EMBL" id="QLST01000009">
    <property type="protein sequence ID" value="RBA28187.1"/>
    <property type="molecule type" value="Genomic_DNA"/>
</dbReference>
<feature type="transmembrane region" description="Helical" evidence="1">
    <location>
        <begin position="40"/>
        <end position="58"/>
    </location>
</feature>
<sequence>MEEEKMLPCMNKQLFGVECPGCGTQRSLAHLSQGEFYEAFIIYPAIYTLIPFFLVLILHFTNKSRNYNKAIIALAIINGVVIIGSYLFKIFNQTN</sequence>
<evidence type="ECO:0008006" key="4">
    <source>
        <dbReference type="Google" id="ProtNLM"/>
    </source>
</evidence>
<organism evidence="2 3">
    <name type="scientific">Flavobacterium tibetense</name>
    <dbReference type="NCBI Taxonomy" id="2233533"/>
    <lineage>
        <taxon>Bacteria</taxon>
        <taxon>Pseudomonadati</taxon>
        <taxon>Bacteroidota</taxon>
        <taxon>Flavobacteriia</taxon>
        <taxon>Flavobacteriales</taxon>
        <taxon>Flavobacteriaceae</taxon>
        <taxon>Flavobacterium</taxon>
    </lineage>
</organism>
<gene>
    <name evidence="2" type="ORF">DPN68_08515</name>
</gene>
<name>A0A365P115_9FLAO</name>
<keyword evidence="1" id="KW-0472">Membrane</keyword>
<dbReference type="RefSeq" id="WP_113989231.1">
    <property type="nucleotide sequence ID" value="NZ_QLST01000009.1"/>
</dbReference>
<dbReference type="AlphaFoldDB" id="A0A365P115"/>
<accession>A0A365P115</accession>
<dbReference type="Proteomes" id="UP000253319">
    <property type="component" value="Unassembled WGS sequence"/>
</dbReference>
<evidence type="ECO:0000313" key="3">
    <source>
        <dbReference type="Proteomes" id="UP000253319"/>
    </source>
</evidence>
<proteinExistence type="predicted"/>
<feature type="transmembrane region" description="Helical" evidence="1">
    <location>
        <begin position="70"/>
        <end position="88"/>
    </location>
</feature>
<keyword evidence="1" id="KW-0812">Transmembrane</keyword>
<evidence type="ECO:0000256" key="1">
    <source>
        <dbReference type="SAM" id="Phobius"/>
    </source>
</evidence>
<evidence type="ECO:0000313" key="2">
    <source>
        <dbReference type="EMBL" id="RBA28187.1"/>
    </source>
</evidence>
<dbReference type="Pfam" id="PF10825">
    <property type="entry name" value="DUF2752"/>
    <property type="match status" value="1"/>
</dbReference>
<comment type="caution">
    <text evidence="2">The sequence shown here is derived from an EMBL/GenBank/DDBJ whole genome shotgun (WGS) entry which is preliminary data.</text>
</comment>
<dbReference type="InterPro" id="IPR021215">
    <property type="entry name" value="DUF2752"/>
</dbReference>
<protein>
    <recommendedName>
        <fullName evidence="4">DUF2752 domain-containing protein</fullName>
    </recommendedName>
</protein>
<keyword evidence="1" id="KW-1133">Transmembrane helix</keyword>
<dbReference type="OrthoDB" id="9815897at2"/>
<keyword evidence="3" id="KW-1185">Reference proteome</keyword>
<reference evidence="2 3" key="1">
    <citation type="submission" date="2018-06" db="EMBL/GenBank/DDBJ databases">
        <title>Flavobacterium tibetense sp. nov., isolated from a wetland YonghuCo on Tibetan Plateau.</title>
        <authorList>
            <person name="Xing P."/>
            <person name="Phurbu D."/>
            <person name="Lu H."/>
        </authorList>
    </citation>
    <scope>NUCLEOTIDE SEQUENCE [LARGE SCALE GENOMIC DNA]</scope>
    <source>
        <strain evidence="2 3">YH5</strain>
    </source>
</reference>